<sequence length="86" mass="9736">MMNSLQELVDLLVIKVTQLDSTGGRSFSHCKTSTCGKHSRASTIQNQQVSRNSIPNPVMEMYQRQGLSPHHSTSSPRIEMTKKRRH</sequence>
<evidence type="ECO:0000313" key="2">
    <source>
        <dbReference type="Proteomes" id="UP000827872"/>
    </source>
</evidence>
<evidence type="ECO:0000313" key="1">
    <source>
        <dbReference type="EMBL" id="KAH8011541.1"/>
    </source>
</evidence>
<keyword evidence="2" id="KW-1185">Reference proteome</keyword>
<accession>A0ACB8FW49</accession>
<proteinExistence type="predicted"/>
<dbReference type="EMBL" id="CM037626">
    <property type="protein sequence ID" value="KAH8011541.1"/>
    <property type="molecule type" value="Genomic_DNA"/>
</dbReference>
<protein>
    <submittedName>
        <fullName evidence="1">Uncharacterized protein</fullName>
    </submittedName>
</protein>
<organism evidence="1 2">
    <name type="scientific">Sphaerodactylus townsendi</name>
    <dbReference type="NCBI Taxonomy" id="933632"/>
    <lineage>
        <taxon>Eukaryota</taxon>
        <taxon>Metazoa</taxon>
        <taxon>Chordata</taxon>
        <taxon>Craniata</taxon>
        <taxon>Vertebrata</taxon>
        <taxon>Euteleostomi</taxon>
        <taxon>Lepidosauria</taxon>
        <taxon>Squamata</taxon>
        <taxon>Bifurcata</taxon>
        <taxon>Gekkota</taxon>
        <taxon>Sphaerodactylidae</taxon>
        <taxon>Sphaerodactylus</taxon>
    </lineage>
</organism>
<comment type="caution">
    <text evidence="1">The sequence shown here is derived from an EMBL/GenBank/DDBJ whole genome shotgun (WGS) entry which is preliminary data.</text>
</comment>
<dbReference type="Proteomes" id="UP000827872">
    <property type="component" value="Linkage Group LG13"/>
</dbReference>
<gene>
    <name evidence="1" type="ORF">K3G42_001421</name>
</gene>
<name>A0ACB8FW49_9SAUR</name>
<reference evidence="1" key="1">
    <citation type="submission" date="2021-08" db="EMBL/GenBank/DDBJ databases">
        <title>The first chromosome-level gecko genome reveals the dynamic sex chromosomes of Neotropical dwarf geckos (Sphaerodactylidae: Sphaerodactylus).</title>
        <authorList>
            <person name="Pinto B.J."/>
            <person name="Keating S.E."/>
            <person name="Gamble T."/>
        </authorList>
    </citation>
    <scope>NUCLEOTIDE SEQUENCE</scope>
    <source>
        <strain evidence="1">TG3544</strain>
    </source>
</reference>